<sequence length="230" mass="26573">MDARIAVFRDRFDRLKKEIALKARSNGYSHEIRIVGVTKGRSDEEAMALFEAGVDHLAENRWEFLSGRVELFQSGRFPLWHFIGALQRRSLRQNYRPVFSVDTVDRPSVLPVLARLAEQGKTRQNILVELDLTGLPGRSGVREERLDSLLEECTRWPELVVRGFLVMGPPPEDRTLSRQVFRRGRALFERFFSGNDHVLSMGMSEDYPEAVAEGSTEVRIGRYFFEEERK</sequence>
<evidence type="ECO:0000256" key="2">
    <source>
        <dbReference type="PIRSR" id="PIRSR004848-1"/>
    </source>
</evidence>
<dbReference type="SUPFAM" id="SSF51419">
    <property type="entry name" value="PLP-binding barrel"/>
    <property type="match status" value="1"/>
</dbReference>
<feature type="modified residue" description="N6-(pyridoxal phosphate)lysine" evidence="2">
    <location>
        <position position="39"/>
    </location>
</feature>
<comment type="similarity">
    <text evidence="3">Belongs to the pyridoxal phosphate-binding protein YggS/PROSC family.</text>
</comment>
<dbReference type="Gene3D" id="3.20.20.10">
    <property type="entry name" value="Alanine racemase"/>
    <property type="match status" value="1"/>
</dbReference>
<comment type="caution">
    <text evidence="5">The sequence shown here is derived from an EMBL/GenBank/DDBJ whole genome shotgun (WGS) entry which is preliminary data.</text>
</comment>
<gene>
    <name evidence="5" type="ORF">LptCag_1188</name>
</gene>
<proteinExistence type="inferred from homology"/>
<evidence type="ECO:0000256" key="1">
    <source>
        <dbReference type="ARBA" id="ARBA00022898"/>
    </source>
</evidence>
<keyword evidence="1 2" id="KW-0663">Pyridoxal phosphate</keyword>
<comment type="cofactor">
    <cofactor evidence="2">
        <name>pyridoxal 5'-phosphate</name>
        <dbReference type="ChEBI" id="CHEBI:597326"/>
    </cofactor>
</comment>
<evidence type="ECO:0000259" key="4">
    <source>
        <dbReference type="Pfam" id="PF01168"/>
    </source>
</evidence>
<dbReference type="InterPro" id="IPR029066">
    <property type="entry name" value="PLP-binding_barrel"/>
</dbReference>
<dbReference type="CDD" id="cd00635">
    <property type="entry name" value="PLPDE_III_YBL036c_like"/>
    <property type="match status" value="1"/>
</dbReference>
<dbReference type="InterPro" id="IPR001608">
    <property type="entry name" value="Ala_racemase_N"/>
</dbReference>
<accession>A0A094WD28</accession>
<evidence type="ECO:0000313" key="6">
    <source>
        <dbReference type="Proteomes" id="UP000029452"/>
    </source>
</evidence>
<dbReference type="PATRIC" id="fig|178606.4.peg.1002"/>
<reference evidence="5 6" key="1">
    <citation type="submission" date="2014-06" db="EMBL/GenBank/DDBJ databases">
        <title>Draft genome sequence of iron oxidizing acidophile Leptospirillum ferriphilum DSM14647.</title>
        <authorList>
            <person name="Cardenas J.P."/>
            <person name="Lazcano M."/>
            <person name="Ossandon F.J."/>
            <person name="Corbett M."/>
            <person name="Holmes D.S."/>
            <person name="Watkin E."/>
        </authorList>
    </citation>
    <scope>NUCLEOTIDE SEQUENCE [LARGE SCALE GENOMIC DNA]</scope>
    <source>
        <strain evidence="5 6">DSM 14647</strain>
    </source>
</reference>
<dbReference type="GO" id="GO:0030170">
    <property type="term" value="F:pyridoxal phosphate binding"/>
    <property type="evidence" value="ECO:0007669"/>
    <property type="project" value="InterPro"/>
</dbReference>
<evidence type="ECO:0000313" key="5">
    <source>
        <dbReference type="EMBL" id="KGA94425.1"/>
    </source>
</evidence>
<evidence type="ECO:0000256" key="3">
    <source>
        <dbReference type="RuleBase" id="RU004514"/>
    </source>
</evidence>
<dbReference type="PIRSF" id="PIRSF004848">
    <property type="entry name" value="YBL036c_PLPDEIII"/>
    <property type="match status" value="1"/>
</dbReference>
<dbReference type="Pfam" id="PF01168">
    <property type="entry name" value="Ala_racemase_N"/>
    <property type="match status" value="1"/>
</dbReference>
<dbReference type="EMBL" id="JPGK01000003">
    <property type="protein sequence ID" value="KGA94425.1"/>
    <property type="molecule type" value="Genomic_DNA"/>
</dbReference>
<organism evidence="5 6">
    <name type="scientific">Leptospirillum ferriphilum</name>
    <dbReference type="NCBI Taxonomy" id="178606"/>
    <lineage>
        <taxon>Bacteria</taxon>
        <taxon>Pseudomonadati</taxon>
        <taxon>Nitrospirota</taxon>
        <taxon>Nitrospiria</taxon>
        <taxon>Nitrospirales</taxon>
        <taxon>Nitrospiraceae</taxon>
        <taxon>Leptospirillum</taxon>
    </lineage>
</organism>
<name>A0A094WD28_9BACT</name>
<dbReference type="InterPro" id="IPR011078">
    <property type="entry name" value="PyrdxlP_homeostasis"/>
</dbReference>
<dbReference type="Proteomes" id="UP000029452">
    <property type="component" value="Unassembled WGS sequence"/>
</dbReference>
<protein>
    <recommendedName>
        <fullName evidence="4">Alanine racemase N-terminal domain-containing protein</fullName>
    </recommendedName>
</protein>
<dbReference type="PANTHER" id="PTHR10146">
    <property type="entry name" value="PROLINE SYNTHETASE CO-TRANSCRIBED BACTERIAL HOMOLOG PROTEIN"/>
    <property type="match status" value="1"/>
</dbReference>
<dbReference type="AlphaFoldDB" id="A0A094WD28"/>
<dbReference type="PANTHER" id="PTHR10146:SF14">
    <property type="entry name" value="PYRIDOXAL PHOSPHATE HOMEOSTASIS PROTEIN"/>
    <property type="match status" value="1"/>
</dbReference>
<feature type="domain" description="Alanine racemase N-terminal" evidence="4">
    <location>
        <begin position="44"/>
        <end position="224"/>
    </location>
</feature>